<dbReference type="AlphaFoldDB" id="A0A9W8QXX6"/>
<sequence length="316" mass="35515">MAVNRQSPTKTADGVPIFNVNTPTDEIIAGLGEVGGCVIKDFVNSDTIQKLNNDFLPLLEAEQERWSGSFFSAASRRVYGCCGKSRVFAEEIVGHQKWNDICDILLSSTHTSYTQYDQVVFTTPPQVCNTTVYNILPGSEEQALHRDDRIHHAHFPAAEKHYIGRDYGVGLFVAGKRSTKANGATRFIPGSHLWDYSLPPPKDHKPAYAEMEPGDAFIMLSGCYHGASVNTCKPDEPDNQRVLFGTFFTRSTLRQEENQYMANDWNVIKDYPDRILRIMGFEISKPFLGWVDMASPMVKLRSGDKEQRKMGDSHLL</sequence>
<name>A0A9W8QXX6_9HYPO</name>
<reference evidence="1" key="1">
    <citation type="submission" date="2022-09" db="EMBL/GenBank/DDBJ databases">
        <title>Fusarium specimens isolated from Avocado Roots.</title>
        <authorList>
            <person name="Stajich J."/>
            <person name="Roper C."/>
            <person name="Heimlech-Rivalta G."/>
        </authorList>
    </citation>
    <scope>NUCLEOTIDE SEQUENCE</scope>
    <source>
        <strain evidence="1">A02</strain>
    </source>
</reference>
<dbReference type="SUPFAM" id="SSF51197">
    <property type="entry name" value="Clavaminate synthase-like"/>
    <property type="match status" value="1"/>
</dbReference>
<dbReference type="EMBL" id="JAOQAV010000056">
    <property type="protein sequence ID" value="KAJ4179590.1"/>
    <property type="molecule type" value="Genomic_DNA"/>
</dbReference>
<accession>A0A9W8QXX6</accession>
<keyword evidence="2" id="KW-1185">Reference proteome</keyword>
<gene>
    <name evidence="1" type="ORF">NW755_012315</name>
</gene>
<dbReference type="Gene3D" id="2.60.120.620">
    <property type="entry name" value="q2cbj1_9rhob like domain"/>
    <property type="match status" value="1"/>
</dbReference>
<organism evidence="1 2">
    <name type="scientific">Fusarium falciforme</name>
    <dbReference type="NCBI Taxonomy" id="195108"/>
    <lineage>
        <taxon>Eukaryota</taxon>
        <taxon>Fungi</taxon>
        <taxon>Dikarya</taxon>
        <taxon>Ascomycota</taxon>
        <taxon>Pezizomycotina</taxon>
        <taxon>Sordariomycetes</taxon>
        <taxon>Hypocreomycetidae</taxon>
        <taxon>Hypocreales</taxon>
        <taxon>Nectriaceae</taxon>
        <taxon>Fusarium</taxon>
        <taxon>Fusarium solani species complex</taxon>
    </lineage>
</organism>
<comment type="caution">
    <text evidence="1">The sequence shown here is derived from an EMBL/GenBank/DDBJ whole genome shotgun (WGS) entry which is preliminary data.</text>
</comment>
<evidence type="ECO:0008006" key="3">
    <source>
        <dbReference type="Google" id="ProtNLM"/>
    </source>
</evidence>
<evidence type="ECO:0000313" key="2">
    <source>
        <dbReference type="Proteomes" id="UP001152087"/>
    </source>
</evidence>
<proteinExistence type="predicted"/>
<protein>
    <recommendedName>
        <fullName evidence="3">Phytanoyl-CoA dioxygenase family protein</fullName>
    </recommendedName>
</protein>
<evidence type="ECO:0000313" key="1">
    <source>
        <dbReference type="EMBL" id="KAJ4179590.1"/>
    </source>
</evidence>
<dbReference type="InterPro" id="IPR008775">
    <property type="entry name" value="Phytyl_CoA_dOase-like"/>
</dbReference>
<dbReference type="Proteomes" id="UP001152087">
    <property type="component" value="Unassembled WGS sequence"/>
</dbReference>
<dbReference type="Pfam" id="PF05721">
    <property type="entry name" value="PhyH"/>
    <property type="match status" value="1"/>
</dbReference>